<comment type="similarity">
    <text evidence="2">Belongs to the GSP M family.</text>
</comment>
<evidence type="ECO:0000313" key="11">
    <source>
        <dbReference type="EMBL" id="TDK28687.1"/>
    </source>
</evidence>
<evidence type="ECO:0000256" key="2">
    <source>
        <dbReference type="ARBA" id="ARBA00010637"/>
    </source>
</evidence>
<dbReference type="Pfam" id="PF04612">
    <property type="entry name" value="T2SSM"/>
    <property type="match status" value="1"/>
</dbReference>
<dbReference type="GO" id="GO:0015628">
    <property type="term" value="P:protein secretion by the type II secretion system"/>
    <property type="evidence" value="ECO:0007669"/>
    <property type="project" value="InterPro"/>
</dbReference>
<dbReference type="EMBL" id="SMTF01000001">
    <property type="protein sequence ID" value="TDK28687.1"/>
    <property type="molecule type" value="Genomic_DNA"/>
</dbReference>
<keyword evidence="5" id="KW-0997">Cell inner membrane</keyword>
<sequence>MNGLHALQTWWQARDVRERRLLWLILAALAAFAWWYGMLTPLRQVRETAHASHQRAADTFAVVQAAAARLATQPGDATAPTTREAVSAAVVDAARATGVAITRDRDGEPGTWLVDIDAVDHAPLVAWLEQMRRQHGLAPDALHVTTGNGQLRVHARFLVPTPPAPGR</sequence>
<evidence type="ECO:0000256" key="3">
    <source>
        <dbReference type="ARBA" id="ARBA00022448"/>
    </source>
</evidence>
<keyword evidence="3" id="KW-0813">Transport</keyword>
<evidence type="ECO:0000313" key="12">
    <source>
        <dbReference type="Proteomes" id="UP000294796"/>
    </source>
</evidence>
<dbReference type="RefSeq" id="WP_133320508.1">
    <property type="nucleotide sequence ID" value="NZ_SMTF01000001.1"/>
</dbReference>
<evidence type="ECO:0000256" key="6">
    <source>
        <dbReference type="ARBA" id="ARBA00022692"/>
    </source>
</evidence>
<dbReference type="GO" id="GO:0015627">
    <property type="term" value="C:type II protein secretion system complex"/>
    <property type="evidence" value="ECO:0007669"/>
    <property type="project" value="InterPro"/>
</dbReference>
<keyword evidence="6 10" id="KW-0812">Transmembrane</keyword>
<dbReference type="OrthoDB" id="6006969at2"/>
<dbReference type="InterPro" id="IPR023229">
    <property type="entry name" value="T2SS_M_periplasmic_sf"/>
</dbReference>
<evidence type="ECO:0000256" key="4">
    <source>
        <dbReference type="ARBA" id="ARBA00022475"/>
    </source>
</evidence>
<comment type="subcellular location">
    <subcellularLocation>
        <location evidence="1">Cell inner membrane</location>
        <topology evidence="1">Single-pass membrane protein</topology>
    </subcellularLocation>
</comment>
<gene>
    <name evidence="11" type="ORF">E2F46_02140</name>
</gene>
<evidence type="ECO:0000256" key="1">
    <source>
        <dbReference type="ARBA" id="ARBA00004377"/>
    </source>
</evidence>
<dbReference type="InterPro" id="IPR007690">
    <property type="entry name" value="T2SS_GspM"/>
</dbReference>
<proteinExistence type="inferred from homology"/>
<comment type="caution">
    <text evidence="11">The sequence shown here is derived from an EMBL/GenBank/DDBJ whole genome shotgun (WGS) entry which is preliminary data.</text>
</comment>
<name>A0A4R5U4M4_9GAMM</name>
<organism evidence="11 12">
    <name type="scientific">Luteimonas aestuarii</name>
    <dbReference type="NCBI Taxonomy" id="453837"/>
    <lineage>
        <taxon>Bacteria</taxon>
        <taxon>Pseudomonadati</taxon>
        <taxon>Pseudomonadota</taxon>
        <taxon>Gammaproteobacteria</taxon>
        <taxon>Lysobacterales</taxon>
        <taxon>Lysobacteraceae</taxon>
        <taxon>Luteimonas</taxon>
    </lineage>
</organism>
<protein>
    <submittedName>
        <fullName evidence="11">Type II secretion system protein M</fullName>
    </submittedName>
</protein>
<dbReference type="Gene3D" id="3.30.1360.100">
    <property type="entry name" value="General secretion pathway protein M, EpsM"/>
    <property type="match status" value="1"/>
</dbReference>
<keyword evidence="8 10" id="KW-1133">Transmembrane helix</keyword>
<accession>A0A4R5U4M4</accession>
<evidence type="ECO:0000256" key="9">
    <source>
        <dbReference type="ARBA" id="ARBA00023136"/>
    </source>
</evidence>
<keyword evidence="12" id="KW-1185">Reference proteome</keyword>
<keyword evidence="7" id="KW-0653">Protein transport</keyword>
<dbReference type="SUPFAM" id="SSF103054">
    <property type="entry name" value="General secretion pathway protein M, EpsM"/>
    <property type="match status" value="1"/>
</dbReference>
<evidence type="ECO:0000256" key="5">
    <source>
        <dbReference type="ARBA" id="ARBA00022519"/>
    </source>
</evidence>
<keyword evidence="4" id="KW-1003">Cell membrane</keyword>
<reference evidence="11 12" key="1">
    <citation type="submission" date="2019-03" db="EMBL/GenBank/DDBJ databases">
        <title>Luteimonas zhaokaii sp.nov., isolated from the rectal contents of Plateau pika in Yushu, Qinghai Province, China.</title>
        <authorList>
            <person name="Zhang G."/>
        </authorList>
    </citation>
    <scope>NUCLEOTIDE SEQUENCE [LARGE SCALE GENOMIC DNA]</scope>
    <source>
        <strain evidence="11 12">B9</strain>
    </source>
</reference>
<keyword evidence="9 10" id="KW-0472">Membrane</keyword>
<evidence type="ECO:0000256" key="8">
    <source>
        <dbReference type="ARBA" id="ARBA00022989"/>
    </source>
</evidence>
<dbReference type="GO" id="GO:0005886">
    <property type="term" value="C:plasma membrane"/>
    <property type="evidence" value="ECO:0007669"/>
    <property type="project" value="UniProtKB-SubCell"/>
</dbReference>
<feature type="transmembrane region" description="Helical" evidence="10">
    <location>
        <begin position="21"/>
        <end position="39"/>
    </location>
</feature>
<evidence type="ECO:0000256" key="10">
    <source>
        <dbReference type="SAM" id="Phobius"/>
    </source>
</evidence>
<evidence type="ECO:0000256" key="7">
    <source>
        <dbReference type="ARBA" id="ARBA00022927"/>
    </source>
</evidence>
<dbReference type="AlphaFoldDB" id="A0A4R5U4M4"/>
<dbReference type="Proteomes" id="UP000294796">
    <property type="component" value="Unassembled WGS sequence"/>
</dbReference>